<feature type="transmembrane region" description="Helical" evidence="5">
    <location>
        <begin position="403"/>
        <end position="427"/>
    </location>
</feature>
<sequence>MATRSPSPPRESKEDDPKVSADFGAQETMVQHQTQRGLSPRHVQLMTIAGGIGVGLFVGVGSVLRDAGPLPLILGYFIYGVFFIWPTCLNVAEMVAWLPVRGSIYELANRYVDPALGFAMGWTYFFAGTMLVCTEYSAVAAVMEYWITTVNPAVWVAMSMVVCYFLNMVAVKWYGETEFIMASTKVLLLIGLVFATIITMAGGNPHHDAYGFRNWSNGNFIHEYYTDGATGVFLSICVSLRYAVFTMPGPDMIALAAGEIRNPRKTIPSVAKMVLARVMGIYVIGVLAVGIICSSRDERLLGAIKSKQSGAAASPWVLGLLNVGIEGFLPGLINFLILLSGLSCGNAFLYSSSRTLYSLAQGGQAPKILLRCTKAGVPWVAVSVITAISCLSFLVASNGSNVVFLWFVGLTTVSLCVNFTAKAWVFIGWRRALKVQGYALVGKNNINQAPWLSKLLHSKPPASEITESTVIFPYIAPCGSWTPYMNLMLGGTVCIFIGFDVFSPFSYRGFITNYFGLFWFCIMFIFWKIYKKTKFVDVSKVDIYAEGRKQAIDEECRHWEDGTIDVLQHEQLSQYNMFVRGWKRFWGINRLLVRV</sequence>
<dbReference type="InterPro" id="IPR050524">
    <property type="entry name" value="APC_YAT"/>
</dbReference>
<dbReference type="GO" id="GO:0015171">
    <property type="term" value="F:amino acid transmembrane transporter activity"/>
    <property type="evidence" value="ECO:0007669"/>
    <property type="project" value="TreeGrafter"/>
</dbReference>
<dbReference type="PANTHER" id="PTHR43341:SF39">
    <property type="entry name" value="AMINO ACID TRANSPORTER (EUROFUNG)-RELATED"/>
    <property type="match status" value="1"/>
</dbReference>
<dbReference type="PANTHER" id="PTHR43341">
    <property type="entry name" value="AMINO ACID PERMEASE"/>
    <property type="match status" value="1"/>
</dbReference>
<feature type="domain" description="Amino acid permease/ SLC12A" evidence="6">
    <location>
        <begin position="42"/>
        <end position="438"/>
    </location>
</feature>
<evidence type="ECO:0000313" key="7">
    <source>
        <dbReference type="EMBL" id="CAH0036328.1"/>
    </source>
</evidence>
<comment type="subcellular location">
    <subcellularLocation>
        <location evidence="1">Membrane</location>
        <topology evidence="1">Multi-pass membrane protein</topology>
    </subcellularLocation>
</comment>
<dbReference type="GO" id="GO:0016020">
    <property type="term" value="C:membrane"/>
    <property type="evidence" value="ECO:0007669"/>
    <property type="project" value="UniProtKB-SubCell"/>
</dbReference>
<protein>
    <recommendedName>
        <fullName evidence="6">Amino acid permease/ SLC12A domain-containing protein</fullName>
    </recommendedName>
</protein>
<dbReference type="InterPro" id="IPR004841">
    <property type="entry name" value="AA-permease/SLC12A_dom"/>
</dbReference>
<feature type="transmembrane region" description="Helical" evidence="5">
    <location>
        <begin position="224"/>
        <end position="244"/>
    </location>
</feature>
<dbReference type="Pfam" id="PF00324">
    <property type="entry name" value="AA_permease"/>
    <property type="match status" value="1"/>
</dbReference>
<gene>
    <name evidence="7" type="ORF">CSOL1703_00002637</name>
</gene>
<keyword evidence="2 5" id="KW-0812">Transmembrane</keyword>
<feature type="transmembrane region" description="Helical" evidence="5">
    <location>
        <begin position="121"/>
        <end position="147"/>
    </location>
</feature>
<comment type="caution">
    <text evidence="7">The sequence shown here is derived from an EMBL/GenBank/DDBJ whole genome shotgun (WGS) entry which is preliminary data.</text>
</comment>
<evidence type="ECO:0000259" key="6">
    <source>
        <dbReference type="Pfam" id="PF00324"/>
    </source>
</evidence>
<evidence type="ECO:0000256" key="4">
    <source>
        <dbReference type="ARBA" id="ARBA00023136"/>
    </source>
</evidence>
<dbReference type="EMBL" id="CABFOC020000002">
    <property type="protein sequence ID" value="CAH0036328.1"/>
    <property type="molecule type" value="Genomic_DNA"/>
</dbReference>
<organism evidence="7 8">
    <name type="scientific">Clonostachys solani</name>
    <dbReference type="NCBI Taxonomy" id="160281"/>
    <lineage>
        <taxon>Eukaryota</taxon>
        <taxon>Fungi</taxon>
        <taxon>Dikarya</taxon>
        <taxon>Ascomycota</taxon>
        <taxon>Pezizomycotina</taxon>
        <taxon>Sordariomycetes</taxon>
        <taxon>Hypocreomycetidae</taxon>
        <taxon>Hypocreales</taxon>
        <taxon>Bionectriaceae</taxon>
        <taxon>Clonostachys</taxon>
    </lineage>
</organism>
<name>A0A9N9YUD4_9HYPO</name>
<keyword evidence="8" id="KW-1185">Reference proteome</keyword>
<keyword evidence="4 5" id="KW-0472">Membrane</keyword>
<feature type="transmembrane region" description="Helical" evidence="5">
    <location>
        <begin position="274"/>
        <end position="292"/>
    </location>
</feature>
<accession>A0A9N9YUD4</accession>
<feature type="transmembrane region" description="Helical" evidence="5">
    <location>
        <begin position="186"/>
        <end position="204"/>
    </location>
</feature>
<keyword evidence="3 5" id="KW-1133">Transmembrane helix</keyword>
<feature type="transmembrane region" description="Helical" evidence="5">
    <location>
        <begin position="45"/>
        <end position="64"/>
    </location>
</feature>
<feature type="transmembrane region" description="Helical" evidence="5">
    <location>
        <begin position="377"/>
        <end position="397"/>
    </location>
</feature>
<evidence type="ECO:0000256" key="5">
    <source>
        <dbReference type="SAM" id="Phobius"/>
    </source>
</evidence>
<feature type="transmembrane region" description="Helical" evidence="5">
    <location>
        <begin position="76"/>
        <end position="100"/>
    </location>
</feature>
<evidence type="ECO:0000256" key="3">
    <source>
        <dbReference type="ARBA" id="ARBA00022989"/>
    </source>
</evidence>
<dbReference type="Proteomes" id="UP000775872">
    <property type="component" value="Unassembled WGS sequence"/>
</dbReference>
<dbReference type="AlphaFoldDB" id="A0A9N9YUD4"/>
<proteinExistence type="predicted"/>
<evidence type="ECO:0000256" key="1">
    <source>
        <dbReference type="ARBA" id="ARBA00004141"/>
    </source>
</evidence>
<feature type="transmembrane region" description="Helical" evidence="5">
    <location>
        <begin position="153"/>
        <end position="174"/>
    </location>
</feature>
<evidence type="ECO:0000256" key="2">
    <source>
        <dbReference type="ARBA" id="ARBA00022692"/>
    </source>
</evidence>
<dbReference type="OrthoDB" id="3900342at2759"/>
<reference evidence="7" key="1">
    <citation type="submission" date="2021-10" db="EMBL/GenBank/DDBJ databases">
        <authorList>
            <person name="Piombo E."/>
        </authorList>
    </citation>
    <scope>NUCLEOTIDE SEQUENCE</scope>
</reference>
<dbReference type="Gene3D" id="1.20.1740.10">
    <property type="entry name" value="Amino acid/polyamine transporter I"/>
    <property type="match status" value="1"/>
</dbReference>
<feature type="transmembrane region" description="Helical" evidence="5">
    <location>
        <begin position="511"/>
        <end position="530"/>
    </location>
</feature>
<evidence type="ECO:0000313" key="8">
    <source>
        <dbReference type="Proteomes" id="UP000775872"/>
    </source>
</evidence>
<feature type="transmembrane region" description="Helical" evidence="5">
    <location>
        <begin position="484"/>
        <end position="505"/>
    </location>
</feature>